<evidence type="ECO:0000259" key="2">
    <source>
        <dbReference type="Pfam" id="PF04945"/>
    </source>
</evidence>
<feature type="signal peptide" evidence="1">
    <location>
        <begin position="1"/>
        <end position="27"/>
    </location>
</feature>
<dbReference type="OrthoDB" id="344729at2"/>
<keyword evidence="4" id="KW-1185">Reference proteome</keyword>
<dbReference type="EMBL" id="QDDL01000005">
    <property type="protein sequence ID" value="PVZ68295.1"/>
    <property type="molecule type" value="Genomic_DNA"/>
</dbReference>
<sequence>MRSLLLKHILPSLLLLSSVLFSSALWAKSPISTSYVGNQAVSGYDSVAYFQQSKPVRGNKQYTFEYLGAKWLFSSQQNLDLFKTNPQKYAPQFGGYCAWAVAHGYTASADPTAWKIVDNKLYLNYNHTVKRSWEMNIPRYIAQGNGNWPRVIE</sequence>
<proteinExistence type="predicted"/>
<evidence type="ECO:0000313" key="4">
    <source>
        <dbReference type="Proteomes" id="UP000244906"/>
    </source>
</evidence>
<dbReference type="InterPro" id="IPR007029">
    <property type="entry name" value="YHS_dom"/>
</dbReference>
<dbReference type="Proteomes" id="UP000244906">
    <property type="component" value="Unassembled WGS sequence"/>
</dbReference>
<organism evidence="3 4">
    <name type="scientific">Pelagibaculum spongiae</name>
    <dbReference type="NCBI Taxonomy" id="2080658"/>
    <lineage>
        <taxon>Bacteria</taxon>
        <taxon>Pseudomonadati</taxon>
        <taxon>Pseudomonadota</taxon>
        <taxon>Gammaproteobacteria</taxon>
        <taxon>Oceanospirillales</taxon>
        <taxon>Pelagibaculum</taxon>
    </lineage>
</organism>
<evidence type="ECO:0000313" key="3">
    <source>
        <dbReference type="EMBL" id="PVZ68295.1"/>
    </source>
</evidence>
<dbReference type="NCBIfam" id="NF041384">
    <property type="entry name" value="YHS_seleno_dom"/>
    <property type="match status" value="1"/>
</dbReference>
<reference evidence="3 4" key="1">
    <citation type="submission" date="2018-04" db="EMBL/GenBank/DDBJ databases">
        <title>Thalassorhabdus spongiae gen. nov., sp. nov., isolated from a marine sponge in South-West Iceland.</title>
        <authorList>
            <person name="Knobloch S."/>
            <person name="Daussin A."/>
            <person name="Johannsson R."/>
            <person name="Marteinsson V.T."/>
        </authorList>
    </citation>
    <scope>NUCLEOTIDE SEQUENCE [LARGE SCALE GENOMIC DNA]</scope>
    <source>
        <strain evidence="3 4">Hp12</strain>
    </source>
</reference>
<protein>
    <submittedName>
        <fullName evidence="3">YHS domain protein</fullName>
    </submittedName>
</protein>
<feature type="domain" description="YHS" evidence="2">
    <location>
        <begin position="48"/>
        <end position="92"/>
    </location>
</feature>
<dbReference type="Pfam" id="PF04945">
    <property type="entry name" value="YHS"/>
    <property type="match status" value="1"/>
</dbReference>
<comment type="caution">
    <text evidence="3">The sequence shown here is derived from an EMBL/GenBank/DDBJ whole genome shotgun (WGS) entry which is preliminary data.</text>
</comment>
<gene>
    <name evidence="3" type="ORF">DC094_13485</name>
</gene>
<name>A0A2V1GZ74_9GAMM</name>
<dbReference type="AlphaFoldDB" id="A0A2V1GZ74"/>
<dbReference type="RefSeq" id="WP_116687624.1">
    <property type="nucleotide sequence ID" value="NZ_CAWNYD010000005.1"/>
</dbReference>
<accession>A0A2V1GZ74</accession>
<feature type="chain" id="PRO_5016059419" evidence="1">
    <location>
        <begin position="28"/>
        <end position="153"/>
    </location>
</feature>
<evidence type="ECO:0000256" key="1">
    <source>
        <dbReference type="SAM" id="SignalP"/>
    </source>
</evidence>
<keyword evidence="1" id="KW-0732">Signal</keyword>